<dbReference type="Proteomes" id="UP001597215">
    <property type="component" value="Unassembled WGS sequence"/>
</dbReference>
<gene>
    <name evidence="1" type="ORF">ACFSAG_14560</name>
</gene>
<name>A0ABW4MG48_9SPHN</name>
<accession>A0ABW4MG48</accession>
<organism evidence="1 2">
    <name type="scientific">Sphingorhabdus buctiana</name>
    <dbReference type="NCBI Taxonomy" id="1508805"/>
    <lineage>
        <taxon>Bacteria</taxon>
        <taxon>Pseudomonadati</taxon>
        <taxon>Pseudomonadota</taxon>
        <taxon>Alphaproteobacteria</taxon>
        <taxon>Sphingomonadales</taxon>
        <taxon>Sphingomonadaceae</taxon>
        <taxon>Sphingorhabdus</taxon>
    </lineage>
</organism>
<proteinExistence type="predicted"/>
<dbReference type="InterPro" id="IPR029058">
    <property type="entry name" value="AB_hydrolase_fold"/>
</dbReference>
<evidence type="ECO:0000313" key="1">
    <source>
        <dbReference type="EMBL" id="MFD1768064.1"/>
    </source>
</evidence>
<sequence length="230" mass="24470">MSLRPEFRTYHFAGHDEHVLCFGTASNRQLLIVPPLFDEMNRCRRMLVQAMRELAGRDVGCMLLDLPGCNESHAALEVQSLSTWRAVVADAGEQLGATHIVSLRGGTLIDAGTGLPLWRLAPVKGASLLKTMIRTRIAGDKEAGRSTSETELLAAAQSGPIELAGNRLGPAMVAELASTEPQDTAQLVVRALGQDISGSPLWLRAEPQDDAAMSAAVAADLDQWSASCGG</sequence>
<dbReference type="SUPFAM" id="SSF53474">
    <property type="entry name" value="alpha/beta-Hydrolases"/>
    <property type="match status" value="1"/>
</dbReference>
<keyword evidence="2" id="KW-1185">Reference proteome</keyword>
<reference evidence="2" key="1">
    <citation type="journal article" date="2019" name="Int. J. Syst. Evol. Microbiol.">
        <title>The Global Catalogue of Microorganisms (GCM) 10K type strain sequencing project: providing services to taxonomists for standard genome sequencing and annotation.</title>
        <authorList>
            <consortium name="The Broad Institute Genomics Platform"/>
            <consortium name="The Broad Institute Genome Sequencing Center for Infectious Disease"/>
            <person name="Wu L."/>
            <person name="Ma J."/>
        </authorList>
    </citation>
    <scope>NUCLEOTIDE SEQUENCE [LARGE SCALE GENOMIC DNA]</scope>
    <source>
        <strain evidence="2">CGMCC 1.12449</strain>
    </source>
</reference>
<evidence type="ECO:0000313" key="2">
    <source>
        <dbReference type="Proteomes" id="UP001597215"/>
    </source>
</evidence>
<dbReference type="EMBL" id="JBHUEL010000012">
    <property type="protein sequence ID" value="MFD1768064.1"/>
    <property type="molecule type" value="Genomic_DNA"/>
</dbReference>
<comment type="caution">
    <text evidence="1">The sequence shown here is derived from an EMBL/GenBank/DDBJ whole genome shotgun (WGS) entry which is preliminary data.</text>
</comment>
<protein>
    <submittedName>
        <fullName evidence="1">Uncharacterized protein</fullName>
    </submittedName>
</protein>